<evidence type="ECO:0000313" key="1">
    <source>
        <dbReference type="EMBL" id="CAL4184311.1"/>
    </source>
</evidence>
<reference evidence="1 2" key="1">
    <citation type="submission" date="2024-05" db="EMBL/GenBank/DDBJ databases">
        <authorList>
            <person name="Wallberg A."/>
        </authorList>
    </citation>
    <scope>NUCLEOTIDE SEQUENCE [LARGE SCALE GENOMIC DNA]</scope>
</reference>
<dbReference type="AlphaFoldDB" id="A0AAV2SC80"/>
<proteinExistence type="predicted"/>
<keyword evidence="2" id="KW-1185">Reference proteome</keyword>
<evidence type="ECO:0000313" key="2">
    <source>
        <dbReference type="Proteomes" id="UP001497623"/>
    </source>
</evidence>
<protein>
    <submittedName>
        <fullName evidence="1">Uncharacterized protein</fullName>
    </submittedName>
</protein>
<name>A0AAV2SC80_MEGNR</name>
<accession>A0AAV2SC80</accession>
<gene>
    <name evidence="1" type="ORF">MNOR_LOCUS35796</name>
</gene>
<comment type="caution">
    <text evidence="1">The sequence shown here is derived from an EMBL/GenBank/DDBJ whole genome shotgun (WGS) entry which is preliminary data.</text>
</comment>
<sequence>MVVSYRAPALNNAFVHVPGSGSDRQPQPVVMDLARVSNIAGSVTIPPGLSIMARRQYGIIAQDKRITHRIQCSNKVALCDKSNSVISLNNRLLDQTRQRQDDEVRATIHRNNQLLNHSRLQQDNTIINAVNKNKQLLRQTDFSQEEHPTWQRFENQFQSQRQTRKESIQRETATQNVIQIRRSQSQITPSNTSVMSCHTIRKVCVNQYIQKRKSDQACRIFPMPKRICIRPTRRPDHLPNIPHSVLQPSAFVQSNNQRNRLLVVKLPVAVVRKC</sequence>
<organism evidence="1 2">
    <name type="scientific">Meganyctiphanes norvegica</name>
    <name type="common">Northern krill</name>
    <name type="synonym">Thysanopoda norvegica</name>
    <dbReference type="NCBI Taxonomy" id="48144"/>
    <lineage>
        <taxon>Eukaryota</taxon>
        <taxon>Metazoa</taxon>
        <taxon>Ecdysozoa</taxon>
        <taxon>Arthropoda</taxon>
        <taxon>Crustacea</taxon>
        <taxon>Multicrustacea</taxon>
        <taxon>Malacostraca</taxon>
        <taxon>Eumalacostraca</taxon>
        <taxon>Eucarida</taxon>
        <taxon>Euphausiacea</taxon>
        <taxon>Euphausiidae</taxon>
        <taxon>Meganyctiphanes</taxon>
    </lineage>
</organism>
<dbReference type="Proteomes" id="UP001497623">
    <property type="component" value="Unassembled WGS sequence"/>
</dbReference>
<dbReference type="EMBL" id="CAXKWB010061395">
    <property type="protein sequence ID" value="CAL4184311.1"/>
    <property type="molecule type" value="Genomic_DNA"/>
</dbReference>